<dbReference type="InterPro" id="IPR000326">
    <property type="entry name" value="PAP2/HPO"/>
</dbReference>
<dbReference type="Pfam" id="PF01569">
    <property type="entry name" value="PAP2"/>
    <property type="match status" value="1"/>
</dbReference>
<dbReference type="GeneID" id="22575274"/>
<feature type="transmembrane region" description="Helical" evidence="1">
    <location>
        <begin position="37"/>
        <end position="56"/>
    </location>
</feature>
<feature type="domain" description="Phosphatidic acid phosphatase type 2/haloperoxidase" evidence="2">
    <location>
        <begin position="70"/>
        <end position="170"/>
    </location>
</feature>
<protein>
    <submittedName>
        <fullName evidence="3">Phosphatidic acid phosphatase type 2/haloperoxidase, putative</fullName>
    </submittedName>
</protein>
<dbReference type="eggNOG" id="KOG3146">
    <property type="taxonomic scope" value="Eukaryota"/>
</dbReference>
<dbReference type="InterPro" id="IPR036938">
    <property type="entry name" value="PAP2/HPO_sf"/>
</dbReference>
<keyword evidence="1" id="KW-0472">Membrane</keyword>
<keyword evidence="1" id="KW-0812">Transmembrane</keyword>
<feature type="transmembrane region" description="Helical" evidence="1">
    <location>
        <begin position="14"/>
        <end position="31"/>
    </location>
</feature>
<organism evidence="3 4">
    <name type="scientific">Leishmania panamensis</name>
    <dbReference type="NCBI Taxonomy" id="5679"/>
    <lineage>
        <taxon>Eukaryota</taxon>
        <taxon>Discoba</taxon>
        <taxon>Euglenozoa</taxon>
        <taxon>Kinetoplastea</taxon>
        <taxon>Metakinetoplastina</taxon>
        <taxon>Trypanosomatida</taxon>
        <taxon>Trypanosomatidae</taxon>
        <taxon>Leishmaniinae</taxon>
        <taxon>Leishmania</taxon>
        <taxon>Leishmania guyanensis species complex</taxon>
    </lineage>
</organism>
<dbReference type="Proteomes" id="UP000063063">
    <property type="component" value="Chromosome 23"/>
</dbReference>
<accession>A0A088RRJ1</accession>
<evidence type="ECO:0000313" key="4">
    <source>
        <dbReference type="Proteomes" id="UP000063063"/>
    </source>
</evidence>
<feature type="transmembrane region" description="Helical" evidence="1">
    <location>
        <begin position="194"/>
        <end position="212"/>
    </location>
</feature>
<dbReference type="OrthoDB" id="302705at2759"/>
<dbReference type="VEuPathDB" id="TriTrypDB:LPAL13_230014000"/>
<dbReference type="RefSeq" id="XP_010699227.1">
    <property type="nucleotide sequence ID" value="XM_010700925.1"/>
</dbReference>
<feature type="transmembrane region" description="Helical" evidence="1">
    <location>
        <begin position="124"/>
        <end position="142"/>
    </location>
</feature>
<proteinExistence type="predicted"/>
<feature type="transmembrane region" description="Helical" evidence="1">
    <location>
        <begin position="154"/>
        <end position="174"/>
    </location>
</feature>
<dbReference type="GO" id="GO:0004601">
    <property type="term" value="F:peroxidase activity"/>
    <property type="evidence" value="ECO:0007669"/>
    <property type="project" value="UniProtKB-KW"/>
</dbReference>
<keyword evidence="1" id="KW-1133">Transmembrane helix</keyword>
<dbReference type="AlphaFoldDB" id="A0A088RRJ1"/>
<name>A0A088RRJ1_LEIPA</name>
<gene>
    <name evidence="3" type="ORF">LPMP_230700</name>
</gene>
<dbReference type="KEGG" id="lpan:LPMP_230700"/>
<dbReference type="EMBL" id="CP009392">
    <property type="protein sequence ID" value="AIN98520.1"/>
    <property type="molecule type" value="Genomic_DNA"/>
</dbReference>
<evidence type="ECO:0000259" key="2">
    <source>
        <dbReference type="Pfam" id="PF01569"/>
    </source>
</evidence>
<feature type="transmembrane region" description="Helical" evidence="1">
    <location>
        <begin position="83"/>
        <end position="104"/>
    </location>
</feature>
<reference evidence="3 4" key="1">
    <citation type="journal article" date="2015" name="Sci. Rep.">
        <title>The genome of Leishmania panamensis: insights into genomics of the L. (Viannia) subgenus.</title>
        <authorList>
            <person name="Llanes A."/>
            <person name="Restrepo C.M."/>
            <person name="Vecchio G.D."/>
            <person name="Anguizola F.J."/>
            <person name="Lleonart R."/>
        </authorList>
    </citation>
    <scope>NUCLEOTIDE SEQUENCE [LARGE SCALE GENOMIC DNA]</scope>
    <source>
        <strain evidence="3 4">MHOM/PA/94/PSC-1</strain>
    </source>
</reference>
<dbReference type="Gene3D" id="1.20.144.10">
    <property type="entry name" value="Phosphatidic acid phosphatase type 2/haloperoxidase"/>
    <property type="match status" value="1"/>
</dbReference>
<evidence type="ECO:0000256" key="1">
    <source>
        <dbReference type="SAM" id="Phobius"/>
    </source>
</evidence>
<evidence type="ECO:0000313" key="3">
    <source>
        <dbReference type="EMBL" id="AIN98520.1"/>
    </source>
</evidence>
<dbReference type="VEuPathDB" id="TriTrypDB:LPMP_230700"/>
<sequence length="240" mass="25387">MFLTHINYYVDKNCSYGVVGAVVLVNVYVLQYLPDTIVVSFLTGCACIAAAASKGLKRIIKQSRPPGAPKVSPGMPSNHATSLSFLCVATVYGLQRCAVSTAIVRGMNQTLFYTPQLPSAQLSYVLPLQVLIAVYSMYAAGLRVVWGHHTVAQVAAGYLLGFFFAILSLAANYSGYTGSRSGGRVDDLPLPVKAIVFLASVVVSAMAIRSIIRGAHVPRGARTGHLSSCGRRTKSDGGGV</sequence>
<keyword evidence="4" id="KW-1185">Reference proteome</keyword>
<dbReference type="SUPFAM" id="SSF48317">
    <property type="entry name" value="Acid phosphatase/Vanadium-dependent haloperoxidase"/>
    <property type="match status" value="1"/>
</dbReference>